<evidence type="ECO:0000256" key="6">
    <source>
        <dbReference type="ARBA" id="ARBA00022695"/>
    </source>
</evidence>
<evidence type="ECO:0000256" key="7">
    <source>
        <dbReference type="ARBA" id="ARBA00022723"/>
    </source>
</evidence>
<evidence type="ECO:0000256" key="11">
    <source>
        <dbReference type="RuleBase" id="RU003953"/>
    </source>
</evidence>
<evidence type="ECO:0000259" key="12">
    <source>
        <dbReference type="Pfam" id="PF01743"/>
    </source>
</evidence>
<keyword evidence="6" id="KW-0548">Nucleotidyltransferase</keyword>
<keyword evidence="5" id="KW-0819">tRNA processing</keyword>
<dbReference type="Proteomes" id="UP000316562">
    <property type="component" value="Unassembled WGS sequence"/>
</dbReference>
<evidence type="ECO:0000256" key="5">
    <source>
        <dbReference type="ARBA" id="ARBA00022694"/>
    </source>
</evidence>
<dbReference type="GO" id="GO:0000049">
    <property type="term" value="F:tRNA binding"/>
    <property type="evidence" value="ECO:0007669"/>
    <property type="project" value="UniProtKB-KW"/>
</dbReference>
<dbReference type="Pfam" id="PF12627">
    <property type="entry name" value="PolyA_pol_RNAbd"/>
    <property type="match status" value="1"/>
</dbReference>
<dbReference type="SUPFAM" id="SSF81891">
    <property type="entry name" value="Poly A polymerase C-terminal region-like"/>
    <property type="match status" value="2"/>
</dbReference>
<keyword evidence="3" id="KW-0820">tRNA-binding</keyword>
<evidence type="ECO:0000256" key="8">
    <source>
        <dbReference type="ARBA" id="ARBA00022741"/>
    </source>
</evidence>
<evidence type="ECO:0000256" key="10">
    <source>
        <dbReference type="ARBA" id="ARBA00022884"/>
    </source>
</evidence>
<sequence length="554" mass="64149">MLNANLNFNINIADDIHLSSRTAMHLYATFGKIAEEHGFKIYIVGGFVRDLLIYKIHNRHKTCDLLEKPVDIDICVEGDAIIFAGILKQELYKFENNIYICNIKKHERFKTVSMVFSIVHENIINIDFASARREFYAKSGVLPSVKFSDLEHDLIRRDFSINALAFNLGPDNFFKIIDYYNGVKDILNKKIRVLHDLSFIDDPTRIFRAVRFEKRLGFRIEENTKKLLIDALSKGVMDNISGKRISNELNLIFHESRPEVYFLRLEKLGALKSIDEDLKFTSCNKRNFEKIRNFYQSNKEKISTIKINETKIKNANATKINIELLYLMELLIRLKDEKIVSILERLNFGENIKKLFLSIKAEIKSIKKIVRNINKIGINNISDININKIDINNKNNINININKIDINNKENINLSINTADTNNTGAKNIGNKYIGNANIMMNITAESSANFKSRLYSVLKPFNLYSIIFFIMRYNNNSGSDINRIDKYLKIYLFEIINVKSDVSGEDLKKLGFKEGPEIGKILNMLKLLKIDGAIKSRKEEIEYIKTEYNIKHD</sequence>
<dbReference type="GO" id="GO:0008033">
    <property type="term" value="P:tRNA processing"/>
    <property type="evidence" value="ECO:0007669"/>
    <property type="project" value="UniProtKB-KW"/>
</dbReference>
<feature type="domain" description="tRNA nucleotidyltransferase/poly(A) polymerase RNA and SrmB- binding" evidence="13">
    <location>
        <begin position="217"/>
        <end position="274"/>
    </location>
</feature>
<comment type="similarity">
    <text evidence="2 11">Belongs to the tRNA nucleotidyltransferase/poly(A) polymerase family.</text>
</comment>
<feature type="domain" description="Poly A polymerase head" evidence="12">
    <location>
        <begin position="41"/>
        <end position="192"/>
    </location>
</feature>
<evidence type="ECO:0000256" key="9">
    <source>
        <dbReference type="ARBA" id="ARBA00022842"/>
    </source>
</evidence>
<accession>A0A519BF83</accession>
<dbReference type="Pfam" id="PF01743">
    <property type="entry name" value="PolyA_pol"/>
    <property type="match status" value="1"/>
</dbReference>
<dbReference type="Gene3D" id="1.10.3090.10">
    <property type="entry name" value="cca-adding enzyme, domain 2"/>
    <property type="match status" value="2"/>
</dbReference>
<evidence type="ECO:0000256" key="4">
    <source>
        <dbReference type="ARBA" id="ARBA00022679"/>
    </source>
</evidence>
<evidence type="ECO:0000256" key="3">
    <source>
        <dbReference type="ARBA" id="ARBA00022555"/>
    </source>
</evidence>
<dbReference type="InterPro" id="IPR032828">
    <property type="entry name" value="PolyA_RNA-bd"/>
</dbReference>
<dbReference type="PANTHER" id="PTHR47788:SF1">
    <property type="entry name" value="A-ADDING TRNA NUCLEOTIDYLTRANSFERASE"/>
    <property type="match status" value="1"/>
</dbReference>
<keyword evidence="7" id="KW-0479">Metal-binding</keyword>
<protein>
    <submittedName>
        <fullName evidence="14">CCA tRNA nucleotidyltransferase</fullName>
    </submittedName>
</protein>
<dbReference type="Gene3D" id="3.30.460.10">
    <property type="entry name" value="Beta Polymerase, domain 2"/>
    <property type="match status" value="1"/>
</dbReference>
<keyword evidence="4 11" id="KW-0808">Transferase</keyword>
<dbReference type="InterPro" id="IPR052390">
    <property type="entry name" value="tRNA_nt/polyA_polymerase"/>
</dbReference>
<name>A0A519BF83_ACIG2</name>
<dbReference type="AlphaFoldDB" id="A0A519BF83"/>
<evidence type="ECO:0000313" key="15">
    <source>
        <dbReference type="Proteomes" id="UP000316562"/>
    </source>
</evidence>
<evidence type="ECO:0000259" key="13">
    <source>
        <dbReference type="Pfam" id="PF12627"/>
    </source>
</evidence>
<dbReference type="SUPFAM" id="SSF81301">
    <property type="entry name" value="Nucleotidyltransferase"/>
    <property type="match status" value="1"/>
</dbReference>
<dbReference type="GO" id="GO:0000166">
    <property type="term" value="F:nucleotide binding"/>
    <property type="evidence" value="ECO:0007669"/>
    <property type="project" value="UniProtKB-KW"/>
</dbReference>
<dbReference type="InterPro" id="IPR002646">
    <property type="entry name" value="PolA_pol_head_dom"/>
</dbReference>
<dbReference type="PANTHER" id="PTHR47788">
    <property type="entry name" value="POLYA POLYMERASE"/>
    <property type="match status" value="1"/>
</dbReference>
<dbReference type="GO" id="GO:0046872">
    <property type="term" value="F:metal ion binding"/>
    <property type="evidence" value="ECO:0007669"/>
    <property type="project" value="UniProtKB-KW"/>
</dbReference>
<keyword evidence="8" id="KW-0547">Nucleotide-binding</keyword>
<proteinExistence type="inferred from homology"/>
<evidence type="ECO:0000313" key="14">
    <source>
        <dbReference type="EMBL" id="RZD15927.1"/>
    </source>
</evidence>
<organism evidence="14 15">
    <name type="scientific">Acididesulfobacter guangdongensis</name>
    <dbReference type="NCBI Taxonomy" id="2597225"/>
    <lineage>
        <taxon>Bacteria</taxon>
        <taxon>Deltaproteobacteria</taxon>
        <taxon>Candidatus Acidulodesulfobacterales</taxon>
        <taxon>Candidatus Acididesulfobacter</taxon>
    </lineage>
</organism>
<reference evidence="14 15" key="1">
    <citation type="journal article" date="2019" name="ISME J.">
        <title>Insights into ecological role of a new deltaproteobacterial order Candidatus Acidulodesulfobacterales by metagenomics and metatranscriptomics.</title>
        <authorList>
            <person name="Tan S."/>
            <person name="Liu J."/>
            <person name="Fang Y."/>
            <person name="Hedlund B.P."/>
            <person name="Lian Z.H."/>
            <person name="Huang L.Y."/>
            <person name="Li J.T."/>
            <person name="Huang L.N."/>
            <person name="Li W.J."/>
            <person name="Jiang H.C."/>
            <person name="Dong H.L."/>
            <person name="Shu W.S."/>
        </authorList>
    </citation>
    <scope>NUCLEOTIDE SEQUENCE [LARGE SCALE GENOMIC DNA]</scope>
    <source>
        <strain evidence="14">AP2</strain>
    </source>
</reference>
<dbReference type="CDD" id="cd05398">
    <property type="entry name" value="NT_ClassII-CCAase"/>
    <property type="match status" value="1"/>
</dbReference>
<dbReference type="GO" id="GO:0016779">
    <property type="term" value="F:nucleotidyltransferase activity"/>
    <property type="evidence" value="ECO:0007669"/>
    <property type="project" value="UniProtKB-KW"/>
</dbReference>
<keyword evidence="10 11" id="KW-0694">RNA-binding</keyword>
<evidence type="ECO:0000256" key="2">
    <source>
        <dbReference type="ARBA" id="ARBA00007265"/>
    </source>
</evidence>
<keyword evidence="9" id="KW-0460">Magnesium</keyword>
<gene>
    <name evidence="14" type="ORF">EVJ46_06935</name>
</gene>
<comment type="cofactor">
    <cofactor evidence="1">
        <name>Mg(2+)</name>
        <dbReference type="ChEBI" id="CHEBI:18420"/>
    </cofactor>
</comment>
<evidence type="ECO:0000256" key="1">
    <source>
        <dbReference type="ARBA" id="ARBA00001946"/>
    </source>
</evidence>
<dbReference type="EMBL" id="SGBC01000003">
    <property type="protein sequence ID" value="RZD15927.1"/>
    <property type="molecule type" value="Genomic_DNA"/>
</dbReference>
<dbReference type="InterPro" id="IPR043519">
    <property type="entry name" value="NT_sf"/>
</dbReference>
<comment type="caution">
    <text evidence="14">The sequence shown here is derived from an EMBL/GenBank/DDBJ whole genome shotgun (WGS) entry which is preliminary data.</text>
</comment>